<feature type="binding site" evidence="10">
    <location>
        <position position="160"/>
    </location>
    <ligand>
        <name>Zn(2+)</name>
        <dbReference type="ChEBI" id="CHEBI:29105"/>
        <label>1</label>
    </ligand>
</feature>
<dbReference type="PANTHER" id="PTHR10340:SF34">
    <property type="entry name" value="SPHINGOMYELIN PHOSPHODIESTERASE"/>
    <property type="match status" value="1"/>
</dbReference>
<reference evidence="15" key="1">
    <citation type="submission" date="2022-07" db="EMBL/GenBank/DDBJ databases">
        <title>Fungi with potential for degradation of polypropylene.</title>
        <authorList>
            <person name="Gostincar C."/>
        </authorList>
    </citation>
    <scope>NUCLEOTIDE SEQUENCE</scope>
    <source>
        <strain evidence="15">EXF-13308</strain>
    </source>
</reference>
<evidence type="ECO:0000313" key="15">
    <source>
        <dbReference type="EMBL" id="KAJ9133691.1"/>
    </source>
</evidence>
<accession>A0AA38VIC9</accession>
<dbReference type="Pfam" id="PF00149">
    <property type="entry name" value="Metallophos"/>
    <property type="match status" value="1"/>
</dbReference>
<comment type="cofactor">
    <cofactor evidence="10">
        <name>Zn(2+)</name>
        <dbReference type="ChEBI" id="CHEBI:29105"/>
    </cofactor>
    <text evidence="10">Binds 2 Zn(2+) ions per subunit.</text>
</comment>
<feature type="disulfide bond" evidence="11">
    <location>
        <begin position="179"/>
        <end position="203"/>
    </location>
</feature>
<evidence type="ECO:0000256" key="5">
    <source>
        <dbReference type="ARBA" id="ARBA00022729"/>
    </source>
</evidence>
<dbReference type="GO" id="GO:0006685">
    <property type="term" value="P:sphingomyelin catabolic process"/>
    <property type="evidence" value="ECO:0007669"/>
    <property type="project" value="UniProtKB-UniRule"/>
</dbReference>
<dbReference type="Pfam" id="PF19272">
    <property type="entry name" value="ASMase_C"/>
    <property type="match status" value="1"/>
</dbReference>
<dbReference type="SUPFAM" id="SSF47862">
    <property type="entry name" value="Saposin"/>
    <property type="match status" value="1"/>
</dbReference>
<dbReference type="PIRSF" id="PIRSF000948">
    <property type="entry name" value="Sphingomy_PDE"/>
    <property type="match status" value="1"/>
</dbReference>
<dbReference type="InterPro" id="IPR029052">
    <property type="entry name" value="Metallo-depent_PP-like"/>
</dbReference>
<keyword evidence="3" id="KW-0964">Secreted</keyword>
<feature type="binding site" evidence="10">
    <location>
        <position position="384"/>
    </location>
    <ligand>
        <name>Zn(2+)</name>
        <dbReference type="ChEBI" id="CHEBI:29105"/>
        <label>2</label>
    </ligand>
</feature>
<evidence type="ECO:0000256" key="12">
    <source>
        <dbReference type="SAM" id="SignalP"/>
    </source>
</evidence>
<comment type="caution">
    <text evidence="15">The sequence shown here is derived from an EMBL/GenBank/DDBJ whole genome shotgun (WGS) entry which is preliminary data.</text>
</comment>
<evidence type="ECO:0000313" key="16">
    <source>
        <dbReference type="Proteomes" id="UP001174694"/>
    </source>
</evidence>
<gene>
    <name evidence="15" type="ORF">NKR23_g10580</name>
</gene>
<comment type="subcellular location">
    <subcellularLocation>
        <location evidence="1">Secreted</location>
    </subcellularLocation>
</comment>
<feature type="disulfide bond" evidence="11">
    <location>
        <begin position="552"/>
        <end position="556"/>
    </location>
</feature>
<proteinExistence type="inferred from homology"/>
<dbReference type="InterPro" id="IPR041805">
    <property type="entry name" value="ASMase/PPN1_MPP"/>
</dbReference>
<evidence type="ECO:0000256" key="9">
    <source>
        <dbReference type="PIRNR" id="PIRNR000948"/>
    </source>
</evidence>
<keyword evidence="9" id="KW-0326">Glycosidase</keyword>
<feature type="binding site" evidence="10">
    <location>
        <position position="158"/>
    </location>
    <ligand>
        <name>Zn(2+)</name>
        <dbReference type="ChEBI" id="CHEBI:29105"/>
        <label>1</label>
    </ligand>
</feature>
<sequence>MKATALWTGLLGLGAAGWALSSVAPRSSNVTLLDVLEAAETAQTCDDCQAMLKLIQDVADDGDEAYAQLAIGFCKAIQEYADDVCDGLMQLEAPSMAYSLRNMEIPSRTSTLWCAEIYGLCSVPSVQNYTVPFPKRKPCRKRPATSGKTPLKVVHISDIHVDLSYTVGASTNCTEEICCYPYSADLAAGVTDYPAGPWGDHACDSPLGLSLSMYEAIKKTVPDAAFTIFTGDVVEGREWLTTHSEIVTDIGSAYKHMSASGLDLVYGAVGNHEASPVNSFPQTGLVGVPANESNQYMYSALAASWSPWIGAGSAATAALHGGAYAVQHANNLRIISINTMFYMAENWWLYTPTMTPDPNGQFAWLVSELQAAENAHQRVYIIGHIPFGRPDALYDYSAYFDQIVQRYEATIAAHFFGHTHRDQWEVSYRNYTDQTAAGARAVHYIAPALTPTSGNPTFRVYDVDPETWAVLDYTVYVANMSAPEYQSTGPVWERYYSVKEAYGALLDPPYTEAGLDLTPAFWHNVSVLFEEDDAAFQAYYARKQRGYDYSACTGSCKTQEICQMRSSQSQYACLSGAAVSAKRDVEQTTMDVGNAHGHAGECPGSKARKVLAKLPLNLRLLRELAKEATSGKA</sequence>
<keyword evidence="4 10" id="KW-0479">Metal-binding</keyword>
<dbReference type="GO" id="GO:0016020">
    <property type="term" value="C:membrane"/>
    <property type="evidence" value="ECO:0007669"/>
    <property type="project" value="GOC"/>
</dbReference>
<organism evidence="15 16">
    <name type="scientific">Pleurostoma richardsiae</name>
    <dbReference type="NCBI Taxonomy" id="41990"/>
    <lineage>
        <taxon>Eukaryota</taxon>
        <taxon>Fungi</taxon>
        <taxon>Dikarya</taxon>
        <taxon>Ascomycota</taxon>
        <taxon>Pezizomycotina</taxon>
        <taxon>Sordariomycetes</taxon>
        <taxon>Sordariomycetidae</taxon>
        <taxon>Calosphaeriales</taxon>
        <taxon>Pleurostomataceae</taxon>
        <taxon>Pleurostoma</taxon>
    </lineage>
</organism>
<dbReference type="InterPro" id="IPR045473">
    <property type="entry name" value="ASM_C"/>
</dbReference>
<keyword evidence="16" id="KW-1185">Reference proteome</keyword>
<evidence type="ECO:0000256" key="1">
    <source>
        <dbReference type="ARBA" id="ARBA00004613"/>
    </source>
</evidence>
<keyword evidence="7 10" id="KW-0862">Zinc</keyword>
<dbReference type="GO" id="GO:0004767">
    <property type="term" value="F:sphingomyelin phosphodiesterase activity"/>
    <property type="evidence" value="ECO:0007669"/>
    <property type="project" value="UniProtKB-UniRule"/>
</dbReference>
<feature type="domain" description="Calcineurin-like phosphoesterase" evidence="13">
    <location>
        <begin position="151"/>
        <end position="421"/>
    </location>
</feature>
<dbReference type="GO" id="GO:0016798">
    <property type="term" value="F:hydrolase activity, acting on glycosyl bonds"/>
    <property type="evidence" value="ECO:0007669"/>
    <property type="project" value="UniProtKB-KW"/>
</dbReference>
<feature type="signal peptide" evidence="12">
    <location>
        <begin position="1"/>
        <end position="19"/>
    </location>
</feature>
<evidence type="ECO:0000256" key="8">
    <source>
        <dbReference type="ARBA" id="ARBA00023180"/>
    </source>
</evidence>
<evidence type="ECO:0000259" key="14">
    <source>
        <dbReference type="Pfam" id="PF19272"/>
    </source>
</evidence>
<evidence type="ECO:0000256" key="7">
    <source>
        <dbReference type="ARBA" id="ARBA00022833"/>
    </source>
</evidence>
<keyword evidence="8" id="KW-0325">Glycoprotein</keyword>
<feature type="binding site" evidence="10">
    <location>
        <position position="232"/>
    </location>
    <ligand>
        <name>Zn(2+)</name>
        <dbReference type="ChEBI" id="CHEBI:29105"/>
        <label>1</label>
    </ligand>
</feature>
<protein>
    <recommendedName>
        <fullName evidence="9">Sphingomyelin phosphodiesterase</fullName>
    </recommendedName>
</protein>
<name>A0AA38VIC9_9PEZI</name>
<comment type="similarity">
    <text evidence="2 9">Belongs to the acid sphingomyelinase family.</text>
</comment>
<dbReference type="GO" id="GO:0046872">
    <property type="term" value="F:metal ion binding"/>
    <property type="evidence" value="ECO:0007669"/>
    <property type="project" value="UniProtKB-KW"/>
</dbReference>
<dbReference type="InterPro" id="IPR004843">
    <property type="entry name" value="Calcineurin-like_PHP"/>
</dbReference>
<feature type="binding site" evidence="10">
    <location>
        <position position="418"/>
    </location>
    <ligand>
        <name>Zn(2+)</name>
        <dbReference type="ChEBI" id="CHEBI:29105"/>
        <label>2</label>
    </ligand>
</feature>
<feature type="domain" description="Sphingomyelin phosphodiesterase C-terminal" evidence="14">
    <location>
        <begin position="440"/>
        <end position="566"/>
    </location>
</feature>
<dbReference type="InterPro" id="IPR011001">
    <property type="entry name" value="Saposin-like"/>
</dbReference>
<evidence type="ECO:0000256" key="10">
    <source>
        <dbReference type="PIRSR" id="PIRSR000948-1"/>
    </source>
</evidence>
<evidence type="ECO:0000256" key="2">
    <source>
        <dbReference type="ARBA" id="ARBA00008234"/>
    </source>
</evidence>
<dbReference type="PANTHER" id="PTHR10340">
    <property type="entry name" value="SPHINGOMYELIN PHOSPHODIESTERASE"/>
    <property type="match status" value="1"/>
</dbReference>
<dbReference type="GO" id="GO:0005576">
    <property type="term" value="C:extracellular region"/>
    <property type="evidence" value="ECO:0007669"/>
    <property type="project" value="UniProtKB-SubCell"/>
</dbReference>
<keyword evidence="6 9" id="KW-0378">Hydrolase</keyword>
<evidence type="ECO:0000256" key="4">
    <source>
        <dbReference type="ARBA" id="ARBA00022723"/>
    </source>
</evidence>
<dbReference type="SUPFAM" id="SSF56300">
    <property type="entry name" value="Metallo-dependent phosphatases"/>
    <property type="match status" value="1"/>
</dbReference>
<evidence type="ECO:0000256" key="3">
    <source>
        <dbReference type="ARBA" id="ARBA00022525"/>
    </source>
</evidence>
<feature type="disulfide bond" evidence="11">
    <location>
        <begin position="74"/>
        <end position="85"/>
    </location>
</feature>
<feature type="disulfide bond" evidence="11">
    <location>
        <begin position="173"/>
        <end position="178"/>
    </location>
</feature>
<feature type="binding site" evidence="10">
    <location>
        <position position="271"/>
    </location>
    <ligand>
        <name>Zn(2+)</name>
        <dbReference type="ChEBI" id="CHEBI:29105"/>
        <label>2</label>
    </ligand>
</feature>
<keyword evidence="5 12" id="KW-0732">Signal</keyword>
<dbReference type="CDD" id="cd00842">
    <property type="entry name" value="MPP_ASMase"/>
    <property type="match status" value="1"/>
</dbReference>
<evidence type="ECO:0000256" key="11">
    <source>
        <dbReference type="PIRSR" id="PIRSR000948-2"/>
    </source>
</evidence>
<feature type="binding site" evidence="10">
    <location>
        <position position="232"/>
    </location>
    <ligand>
        <name>Zn(2+)</name>
        <dbReference type="ChEBI" id="CHEBI:29105"/>
        <label>2</label>
    </ligand>
</feature>
<evidence type="ECO:0000256" key="6">
    <source>
        <dbReference type="ARBA" id="ARBA00022801"/>
    </source>
</evidence>
<feature type="binding site" evidence="10">
    <location>
        <position position="420"/>
    </location>
    <ligand>
        <name>Zn(2+)</name>
        <dbReference type="ChEBI" id="CHEBI:29105"/>
        <label>1</label>
    </ligand>
</feature>
<keyword evidence="11" id="KW-1015">Disulfide bond</keyword>
<dbReference type="InterPro" id="IPR011160">
    <property type="entry name" value="Sphingomy_PDE"/>
</dbReference>
<evidence type="ECO:0000259" key="13">
    <source>
        <dbReference type="Pfam" id="PF00149"/>
    </source>
</evidence>
<comment type="function">
    <text evidence="9">Converts sphingomyelin to ceramide.</text>
</comment>
<feature type="chain" id="PRO_5041209814" description="Sphingomyelin phosphodiesterase" evidence="12">
    <location>
        <begin position="20"/>
        <end position="633"/>
    </location>
</feature>
<dbReference type="Gene3D" id="3.60.21.10">
    <property type="match status" value="1"/>
</dbReference>
<dbReference type="EMBL" id="JANBVO010000048">
    <property type="protein sequence ID" value="KAJ9133691.1"/>
    <property type="molecule type" value="Genomic_DNA"/>
</dbReference>
<dbReference type="AlphaFoldDB" id="A0AA38VIC9"/>
<dbReference type="Proteomes" id="UP001174694">
    <property type="component" value="Unassembled WGS sequence"/>
</dbReference>